<dbReference type="Proteomes" id="UP001385951">
    <property type="component" value="Unassembled WGS sequence"/>
</dbReference>
<dbReference type="AlphaFoldDB" id="A0AAW0FAN8"/>
<evidence type="ECO:0000313" key="6">
    <source>
        <dbReference type="Proteomes" id="UP001385951"/>
    </source>
</evidence>
<keyword evidence="3" id="KW-1133">Transmembrane helix</keyword>
<accession>A0AAW0FAN8</accession>
<name>A0AAW0FAN8_9APHY</name>
<evidence type="ECO:0000256" key="1">
    <source>
        <dbReference type="ARBA" id="ARBA00004141"/>
    </source>
</evidence>
<evidence type="ECO:0000256" key="2">
    <source>
        <dbReference type="ARBA" id="ARBA00022692"/>
    </source>
</evidence>
<keyword evidence="6" id="KW-1185">Reference proteome</keyword>
<keyword evidence="4" id="KW-0472">Membrane</keyword>
<organism evidence="5 6">
    <name type="scientific">Cerrena zonata</name>
    <dbReference type="NCBI Taxonomy" id="2478898"/>
    <lineage>
        <taxon>Eukaryota</taxon>
        <taxon>Fungi</taxon>
        <taxon>Dikarya</taxon>
        <taxon>Basidiomycota</taxon>
        <taxon>Agaricomycotina</taxon>
        <taxon>Agaricomycetes</taxon>
        <taxon>Polyporales</taxon>
        <taxon>Cerrenaceae</taxon>
        <taxon>Cerrena</taxon>
    </lineage>
</organism>
<keyword evidence="2" id="KW-0812">Transmembrane</keyword>
<evidence type="ECO:0000256" key="3">
    <source>
        <dbReference type="ARBA" id="ARBA00022989"/>
    </source>
</evidence>
<sequence>MGTGVGFTFQPTMVACQAQSKKADRAVVISTRNVLRSFGGAVGIAVASTTVSNTLLNKVKEMESHNPTDIPTHYLNYLKDHIYDKIQIDGLNDKQITAVRGIDRGLQCIDELPEPKKQDLESCATSITMTNKNSGEHELSKDDQFERRSFDDDCWRKIEKRKLGS</sequence>
<reference evidence="5 6" key="1">
    <citation type="submission" date="2022-09" db="EMBL/GenBank/DDBJ databases">
        <authorList>
            <person name="Palmer J.M."/>
        </authorList>
    </citation>
    <scope>NUCLEOTIDE SEQUENCE [LARGE SCALE GENOMIC DNA]</scope>
    <source>
        <strain evidence="5 6">DSM 7382</strain>
    </source>
</reference>
<evidence type="ECO:0000256" key="4">
    <source>
        <dbReference type="ARBA" id="ARBA00023136"/>
    </source>
</evidence>
<proteinExistence type="predicted"/>
<dbReference type="GO" id="GO:0005886">
    <property type="term" value="C:plasma membrane"/>
    <property type="evidence" value="ECO:0007669"/>
    <property type="project" value="TreeGrafter"/>
</dbReference>
<dbReference type="PANTHER" id="PTHR23501:SF78">
    <property type="entry name" value="MAJOR FACILITATOR SUPERFAMILY (MFS) PROFILE DOMAIN-CONTAINING PROTEIN-RELATED"/>
    <property type="match status" value="1"/>
</dbReference>
<comment type="subcellular location">
    <subcellularLocation>
        <location evidence="1">Membrane</location>
        <topology evidence="1">Multi-pass membrane protein</topology>
    </subcellularLocation>
</comment>
<dbReference type="GO" id="GO:0022857">
    <property type="term" value="F:transmembrane transporter activity"/>
    <property type="evidence" value="ECO:0007669"/>
    <property type="project" value="TreeGrafter"/>
</dbReference>
<dbReference type="PANTHER" id="PTHR23501">
    <property type="entry name" value="MAJOR FACILITATOR SUPERFAMILY"/>
    <property type="match status" value="1"/>
</dbReference>
<gene>
    <name evidence="5" type="ORF">QCA50_018581</name>
</gene>
<comment type="caution">
    <text evidence="5">The sequence shown here is derived from an EMBL/GenBank/DDBJ whole genome shotgun (WGS) entry which is preliminary data.</text>
</comment>
<dbReference type="EMBL" id="JASBNA010000072">
    <property type="protein sequence ID" value="KAK7678368.1"/>
    <property type="molecule type" value="Genomic_DNA"/>
</dbReference>
<evidence type="ECO:0000313" key="5">
    <source>
        <dbReference type="EMBL" id="KAK7678368.1"/>
    </source>
</evidence>
<protein>
    <submittedName>
        <fullName evidence="5">Uncharacterized protein</fullName>
    </submittedName>
</protein>